<keyword evidence="5 7" id="KW-0472">Membrane</keyword>
<dbReference type="PANTHER" id="PTHR23504">
    <property type="entry name" value="MAJOR FACILITATOR SUPERFAMILY DOMAIN-CONTAINING PROTEIN 10"/>
    <property type="match status" value="1"/>
</dbReference>
<keyword evidence="4 7" id="KW-1133">Transmembrane helix</keyword>
<comment type="subcellular location">
    <subcellularLocation>
        <location evidence="1">Membrane</location>
        <topology evidence="1">Multi-pass membrane protein</topology>
    </subcellularLocation>
</comment>
<evidence type="ECO:0000256" key="2">
    <source>
        <dbReference type="ARBA" id="ARBA00022448"/>
    </source>
</evidence>
<feature type="transmembrane region" description="Helical" evidence="7">
    <location>
        <begin position="198"/>
        <end position="220"/>
    </location>
</feature>
<dbReference type="AlphaFoldDB" id="A0A8T9C3E6"/>
<dbReference type="Proteomes" id="UP000469558">
    <property type="component" value="Unassembled WGS sequence"/>
</dbReference>
<feature type="transmembrane region" description="Helical" evidence="7">
    <location>
        <begin position="432"/>
        <end position="453"/>
    </location>
</feature>
<dbReference type="PROSITE" id="PS50850">
    <property type="entry name" value="MFS"/>
    <property type="match status" value="1"/>
</dbReference>
<organism evidence="9 10">
    <name type="scientific">Lachnellula suecica</name>
    <dbReference type="NCBI Taxonomy" id="602035"/>
    <lineage>
        <taxon>Eukaryota</taxon>
        <taxon>Fungi</taxon>
        <taxon>Dikarya</taxon>
        <taxon>Ascomycota</taxon>
        <taxon>Pezizomycotina</taxon>
        <taxon>Leotiomycetes</taxon>
        <taxon>Helotiales</taxon>
        <taxon>Lachnaceae</taxon>
        <taxon>Lachnellula</taxon>
    </lineage>
</organism>
<evidence type="ECO:0000256" key="6">
    <source>
        <dbReference type="SAM" id="MobiDB-lite"/>
    </source>
</evidence>
<feature type="domain" description="Major facilitator superfamily (MFS) profile" evidence="8">
    <location>
        <begin position="20"/>
        <end position="530"/>
    </location>
</feature>
<evidence type="ECO:0000256" key="4">
    <source>
        <dbReference type="ARBA" id="ARBA00022989"/>
    </source>
</evidence>
<comment type="caution">
    <text evidence="9">The sequence shown here is derived from an EMBL/GenBank/DDBJ whole genome shotgun (WGS) entry which is preliminary data.</text>
</comment>
<evidence type="ECO:0000313" key="10">
    <source>
        <dbReference type="Proteomes" id="UP000469558"/>
    </source>
</evidence>
<dbReference type="InterPro" id="IPR036259">
    <property type="entry name" value="MFS_trans_sf"/>
</dbReference>
<dbReference type="InterPro" id="IPR020846">
    <property type="entry name" value="MFS_dom"/>
</dbReference>
<feature type="transmembrane region" description="Helical" evidence="7">
    <location>
        <begin position="154"/>
        <end position="177"/>
    </location>
</feature>
<gene>
    <name evidence="9" type="primary">YCR023C_1</name>
    <name evidence="9" type="ORF">LSUE1_G007736</name>
</gene>
<keyword evidence="10" id="KW-1185">Reference proteome</keyword>
<keyword evidence="2" id="KW-0813">Transport</keyword>
<feature type="transmembrane region" description="Helical" evidence="7">
    <location>
        <begin position="406"/>
        <end position="426"/>
    </location>
</feature>
<protein>
    <submittedName>
        <fullName evidence="9">Putative membrane protein</fullName>
    </submittedName>
</protein>
<dbReference type="PANTHER" id="PTHR23504:SF15">
    <property type="entry name" value="MAJOR FACILITATOR SUPERFAMILY (MFS) PROFILE DOMAIN-CONTAINING PROTEIN"/>
    <property type="match status" value="1"/>
</dbReference>
<dbReference type="EMBL" id="QGMK01001568">
    <property type="protein sequence ID" value="TVY67427.1"/>
    <property type="molecule type" value="Genomic_DNA"/>
</dbReference>
<sequence length="578" mass="62679">MSGAQHPGSGKPTPKFPIRQMTILALCRICEPIAFMSIFPYVYYMIQDFKVTNRDSEIPVYAGMVTSAFAFAEFSSGVAWGKLSDKVGRKPVLLTGLAGTALSMLVFGFAPSLPVALLARALGGLLNGYVHRESACSDTTVAEMVTVKEHQPRAYTIMPFVWCLGSILGPMLGGALARPVMSYPSIFSPGSIWERFPYLLPNLICTIIVSLGVVVGVLFLEETHAEKKFRRDPGLEAGKWILRKWAGRESKSPRSEKASNIEEVVSLLAEEEAPPGYRTTEGSPNLPSTPSPEPQEPLDLNDSRVTRPSKPAVTKAFTRQVVLNIVGYGILAYHTITFDSMLPTFLSTPDPGPDTSSPWLLPFKFVGGYGLTTKQIGVILSVQGIYSMIATVFLFPIIVRRLGALGLFRLIAISYPVLYITTPYLVLLPDNLRMAGVYAIVIWKCTFATMSYPSNAILLTNSAPSLLMLGTINGVAASTASLCRAFGPTASGFLFSLGLRIGYSGLAWWCSAIIAVAGALISMRMTDTGGRMDIDEKSDEQDQELGFEDHILDHNSLDSALAAAEPRKSTSIDDSETE</sequence>
<accession>A0A8T9C3E6</accession>
<evidence type="ECO:0000256" key="7">
    <source>
        <dbReference type="SAM" id="Phobius"/>
    </source>
</evidence>
<dbReference type="Pfam" id="PF07690">
    <property type="entry name" value="MFS_1"/>
    <property type="match status" value="1"/>
</dbReference>
<evidence type="ECO:0000256" key="5">
    <source>
        <dbReference type="ARBA" id="ARBA00023136"/>
    </source>
</evidence>
<feature type="transmembrane region" description="Helical" evidence="7">
    <location>
        <begin position="465"/>
        <end position="486"/>
    </location>
</feature>
<dbReference type="GO" id="GO:0016020">
    <property type="term" value="C:membrane"/>
    <property type="evidence" value="ECO:0007669"/>
    <property type="project" value="UniProtKB-SubCell"/>
</dbReference>
<dbReference type="OrthoDB" id="10262656at2759"/>
<feature type="transmembrane region" description="Helical" evidence="7">
    <location>
        <begin position="92"/>
        <end position="110"/>
    </location>
</feature>
<evidence type="ECO:0000256" key="3">
    <source>
        <dbReference type="ARBA" id="ARBA00022692"/>
    </source>
</evidence>
<dbReference type="InterPro" id="IPR011701">
    <property type="entry name" value="MFS"/>
</dbReference>
<feature type="region of interest" description="Disordered" evidence="6">
    <location>
        <begin position="272"/>
        <end position="306"/>
    </location>
</feature>
<feature type="transmembrane region" description="Helical" evidence="7">
    <location>
        <begin position="58"/>
        <end position="80"/>
    </location>
</feature>
<dbReference type="GO" id="GO:0022857">
    <property type="term" value="F:transmembrane transporter activity"/>
    <property type="evidence" value="ECO:0007669"/>
    <property type="project" value="InterPro"/>
</dbReference>
<evidence type="ECO:0000256" key="1">
    <source>
        <dbReference type="ARBA" id="ARBA00004141"/>
    </source>
</evidence>
<feature type="transmembrane region" description="Helical" evidence="7">
    <location>
        <begin position="506"/>
        <end position="523"/>
    </location>
</feature>
<evidence type="ECO:0000259" key="8">
    <source>
        <dbReference type="PROSITE" id="PS50850"/>
    </source>
</evidence>
<proteinExistence type="predicted"/>
<name>A0A8T9C3E6_9HELO</name>
<evidence type="ECO:0000313" key="9">
    <source>
        <dbReference type="EMBL" id="TVY67427.1"/>
    </source>
</evidence>
<feature type="transmembrane region" description="Helical" evidence="7">
    <location>
        <begin position="21"/>
        <end position="46"/>
    </location>
</feature>
<dbReference type="SUPFAM" id="SSF103473">
    <property type="entry name" value="MFS general substrate transporter"/>
    <property type="match status" value="1"/>
</dbReference>
<feature type="transmembrane region" description="Helical" evidence="7">
    <location>
        <begin position="376"/>
        <end position="399"/>
    </location>
</feature>
<reference evidence="9 10" key="1">
    <citation type="submission" date="2018-05" db="EMBL/GenBank/DDBJ databases">
        <title>Genome sequencing and assembly of the regulated plant pathogen Lachnellula willkommii and related sister species for the development of diagnostic species identification markers.</title>
        <authorList>
            <person name="Giroux E."/>
            <person name="Bilodeau G."/>
        </authorList>
    </citation>
    <scope>NUCLEOTIDE SEQUENCE [LARGE SCALE GENOMIC DNA]</scope>
    <source>
        <strain evidence="9 10">CBS 268.59</strain>
    </source>
</reference>
<dbReference type="Gene3D" id="1.20.1250.20">
    <property type="entry name" value="MFS general substrate transporter like domains"/>
    <property type="match status" value="1"/>
</dbReference>
<keyword evidence="3 7" id="KW-0812">Transmembrane</keyword>